<comment type="similarity">
    <text evidence="1 11">Belongs to the NAD-dependent glycerol-3-phosphate dehydrogenase family.</text>
</comment>
<evidence type="ECO:0000256" key="10">
    <source>
        <dbReference type="ARBA" id="ARBA00023264"/>
    </source>
</evidence>
<evidence type="ECO:0000259" key="15">
    <source>
        <dbReference type="Pfam" id="PF01210"/>
    </source>
</evidence>
<keyword evidence="6 11" id="KW-0560">Oxidoreductase</keyword>
<dbReference type="Proteomes" id="UP000269154">
    <property type="component" value="Unassembled WGS sequence"/>
</dbReference>
<dbReference type="RefSeq" id="WP_124145510.1">
    <property type="nucleotide sequence ID" value="NZ_CAWOKI010000094.1"/>
</dbReference>
<dbReference type="InterPro" id="IPR011128">
    <property type="entry name" value="G3P_DH_NAD-dep_N"/>
</dbReference>
<keyword evidence="7 11" id="KW-0520">NAD</keyword>
<evidence type="ECO:0000256" key="2">
    <source>
        <dbReference type="ARBA" id="ARBA00022490"/>
    </source>
</evidence>
<feature type="binding site" evidence="11">
    <location>
        <position position="107"/>
    </location>
    <ligand>
        <name>NADPH</name>
        <dbReference type="ChEBI" id="CHEBI:57783"/>
    </ligand>
</feature>
<feature type="binding site" evidence="14">
    <location>
        <position position="254"/>
    </location>
    <ligand>
        <name>NAD(+)</name>
        <dbReference type="ChEBI" id="CHEBI:57540"/>
    </ligand>
</feature>
<dbReference type="Pfam" id="PF07479">
    <property type="entry name" value="NAD_Gly3P_dh_C"/>
    <property type="match status" value="1"/>
</dbReference>
<evidence type="ECO:0000256" key="6">
    <source>
        <dbReference type="ARBA" id="ARBA00023002"/>
    </source>
</evidence>
<evidence type="ECO:0000256" key="8">
    <source>
        <dbReference type="ARBA" id="ARBA00023098"/>
    </source>
</evidence>
<feature type="binding site" evidence="11">
    <location>
        <position position="39"/>
    </location>
    <ligand>
        <name>NADPH</name>
        <dbReference type="ChEBI" id="CHEBI:57783"/>
    </ligand>
</feature>
<dbReference type="UniPathway" id="UPA00940"/>
<evidence type="ECO:0000256" key="7">
    <source>
        <dbReference type="ARBA" id="ARBA00023027"/>
    </source>
</evidence>
<dbReference type="InterPro" id="IPR013328">
    <property type="entry name" value="6PGD_dom2"/>
</dbReference>
<proteinExistence type="inferred from homology"/>
<evidence type="ECO:0000256" key="11">
    <source>
        <dbReference type="HAMAP-Rule" id="MF_00394"/>
    </source>
</evidence>
<feature type="domain" description="Glycerol-3-phosphate dehydrogenase NAD-dependent N-terminal" evidence="15">
    <location>
        <begin position="63"/>
        <end position="159"/>
    </location>
</feature>
<dbReference type="InterPro" id="IPR006168">
    <property type="entry name" value="G3P_DH_NAD-dep"/>
</dbReference>
<evidence type="ECO:0000256" key="5">
    <source>
        <dbReference type="ARBA" id="ARBA00022857"/>
    </source>
</evidence>
<dbReference type="FunFam" id="1.10.1040.10:FF:000001">
    <property type="entry name" value="Glycerol-3-phosphate dehydrogenase [NAD(P)+]"/>
    <property type="match status" value="1"/>
</dbReference>
<dbReference type="GO" id="GO:0141153">
    <property type="term" value="F:glycerol-3-phosphate dehydrogenase (NADP+) activity"/>
    <property type="evidence" value="ECO:0007669"/>
    <property type="project" value="RHEA"/>
</dbReference>
<dbReference type="EMBL" id="RCBY01000067">
    <property type="protein sequence ID" value="RQH43069.1"/>
    <property type="molecule type" value="Genomic_DNA"/>
</dbReference>
<keyword evidence="2 11" id="KW-0963">Cytoplasm</keyword>
<dbReference type="InterPro" id="IPR006109">
    <property type="entry name" value="G3P_DH_NAD-dep_C"/>
</dbReference>
<evidence type="ECO:0000256" key="9">
    <source>
        <dbReference type="ARBA" id="ARBA00023209"/>
    </source>
</evidence>
<dbReference type="OrthoDB" id="9812273at2"/>
<comment type="caution">
    <text evidence="17">The sequence shown here is derived from an EMBL/GenBank/DDBJ whole genome shotgun (WGS) entry which is preliminary data.</text>
</comment>
<feature type="binding site" evidence="13">
    <location>
        <begin position="254"/>
        <end position="255"/>
    </location>
    <ligand>
        <name>substrate</name>
    </ligand>
</feature>
<dbReference type="NCBIfam" id="NF000940">
    <property type="entry name" value="PRK00094.1-2"/>
    <property type="match status" value="1"/>
</dbReference>
<keyword evidence="18" id="KW-1185">Reference proteome</keyword>
<keyword evidence="4 11" id="KW-0547">Nucleotide-binding</keyword>
<organism evidence="17 18">
    <name type="scientific">Okeania hirsuta</name>
    <dbReference type="NCBI Taxonomy" id="1458930"/>
    <lineage>
        <taxon>Bacteria</taxon>
        <taxon>Bacillati</taxon>
        <taxon>Cyanobacteriota</taxon>
        <taxon>Cyanophyceae</taxon>
        <taxon>Oscillatoriophycideae</taxon>
        <taxon>Oscillatoriales</taxon>
        <taxon>Microcoleaceae</taxon>
        <taxon>Okeania</taxon>
    </lineage>
</organism>
<dbReference type="InterPro" id="IPR036291">
    <property type="entry name" value="NAD(P)-bd_dom_sf"/>
</dbReference>
<keyword evidence="8 11" id="KW-0443">Lipid metabolism</keyword>
<feature type="active site" description="Proton acceptor" evidence="11 12">
    <location>
        <position position="190"/>
    </location>
</feature>
<feature type="domain" description="Glycerol-3-phosphate dehydrogenase NAD-dependent C-terminal" evidence="16">
    <location>
        <begin position="179"/>
        <end position="319"/>
    </location>
</feature>
<feature type="binding site" evidence="11">
    <location>
        <position position="139"/>
    </location>
    <ligand>
        <name>NADPH</name>
        <dbReference type="ChEBI" id="CHEBI:57783"/>
    </ligand>
</feature>
<evidence type="ECO:0000256" key="4">
    <source>
        <dbReference type="ARBA" id="ARBA00022741"/>
    </source>
</evidence>
<feature type="binding site" evidence="14">
    <location>
        <begin position="35"/>
        <end position="40"/>
    </location>
    <ligand>
        <name>NAD(+)</name>
        <dbReference type="ChEBI" id="CHEBI:57540"/>
    </ligand>
</feature>
<evidence type="ECO:0000313" key="17">
    <source>
        <dbReference type="EMBL" id="RQH43069.1"/>
    </source>
</evidence>
<sequence>MVNKISQADKRREIIKTFDSAYPVSSEKATLAIIGAGAWGSALAKLAGHNQHEIHLWSRSLNVNLSEILQDVDIIVSAISMKGVNETAEKIKKIGLSEKVIIVTATKGLDPATRRTPSQIWETNFPNNSVVVLSGPNLSKEINDKLPAATVVASKNKAAATTVQNIFASGLFRVYSSPDPIGTELGGTLKNVIAIAAGVCDGLELGTNAKSALLTRALTEMIRVGNHLGGQTETFFGLSGLGDMLATCSSSLSRNYRVGYGLAQGKSLEKILDELQGTAEGVNTTNVLIDLAYREEIRVPISHQVFLLLNGKITPEEAVVALMERDLKAEFCD</sequence>
<evidence type="ECO:0000313" key="18">
    <source>
        <dbReference type="Proteomes" id="UP000269154"/>
    </source>
</evidence>
<feature type="binding site" evidence="11">
    <location>
        <position position="253"/>
    </location>
    <ligand>
        <name>sn-glycerol 3-phosphate</name>
        <dbReference type="ChEBI" id="CHEBI:57597"/>
    </ligand>
</feature>
<dbReference type="GO" id="GO:0141152">
    <property type="term" value="F:glycerol-3-phosphate dehydrogenase (NAD+) activity"/>
    <property type="evidence" value="ECO:0007669"/>
    <property type="project" value="RHEA"/>
</dbReference>
<dbReference type="InterPro" id="IPR008927">
    <property type="entry name" value="6-PGluconate_DH-like_C_sf"/>
</dbReference>
<dbReference type="NCBIfam" id="NF000942">
    <property type="entry name" value="PRK00094.1-4"/>
    <property type="match status" value="1"/>
</dbReference>
<evidence type="ECO:0000259" key="16">
    <source>
        <dbReference type="Pfam" id="PF07479"/>
    </source>
</evidence>
<feature type="binding site" evidence="11">
    <location>
        <position position="135"/>
    </location>
    <ligand>
        <name>sn-glycerol 3-phosphate</name>
        <dbReference type="ChEBI" id="CHEBI:57597"/>
    </ligand>
</feature>
<dbReference type="GO" id="GO:0005975">
    <property type="term" value="P:carbohydrate metabolic process"/>
    <property type="evidence" value="ECO:0007669"/>
    <property type="project" value="InterPro"/>
</dbReference>
<keyword evidence="3 11" id="KW-0444">Lipid biosynthesis</keyword>
<keyword evidence="5 11" id="KW-0521">NADP</keyword>
<dbReference type="PROSITE" id="PS00957">
    <property type="entry name" value="NAD_G3PDH"/>
    <property type="match status" value="1"/>
</dbReference>
<feature type="binding site" evidence="11">
    <location>
        <position position="107"/>
    </location>
    <ligand>
        <name>sn-glycerol 3-phosphate</name>
        <dbReference type="ChEBI" id="CHEBI:57597"/>
    </ligand>
</feature>
<gene>
    <name evidence="11" type="primary">gpsA</name>
    <name evidence="17" type="ORF">D5R40_13710</name>
</gene>
<dbReference type="PANTHER" id="PTHR11728">
    <property type="entry name" value="GLYCEROL-3-PHOSPHATE DEHYDROGENASE"/>
    <property type="match status" value="1"/>
</dbReference>
<accession>A0A3N6NQE0</accession>
<dbReference type="Pfam" id="PF01210">
    <property type="entry name" value="NAD_Gly3P_dh_N"/>
    <property type="match status" value="2"/>
</dbReference>
<dbReference type="AlphaFoldDB" id="A0A3N6NQE0"/>
<feature type="binding site" evidence="13">
    <location>
        <position position="107"/>
    </location>
    <ligand>
        <name>substrate</name>
    </ligand>
</feature>
<keyword evidence="9 11" id="KW-0594">Phospholipid biosynthesis</keyword>
<feature type="domain" description="Glycerol-3-phosphate dehydrogenase NAD-dependent N-terminal" evidence="15">
    <location>
        <begin position="31"/>
        <end position="60"/>
    </location>
</feature>
<dbReference type="NCBIfam" id="NF011212">
    <property type="entry name" value="PRK14619.1"/>
    <property type="match status" value="1"/>
</dbReference>
<dbReference type="Gene3D" id="1.10.1040.10">
    <property type="entry name" value="N-(1-d-carboxylethyl)-l-norvaline Dehydrogenase, domain 2"/>
    <property type="match status" value="1"/>
</dbReference>
<dbReference type="SUPFAM" id="SSF48179">
    <property type="entry name" value="6-phosphogluconate dehydrogenase C-terminal domain-like"/>
    <property type="match status" value="1"/>
</dbReference>
<evidence type="ECO:0000256" key="3">
    <source>
        <dbReference type="ARBA" id="ARBA00022516"/>
    </source>
</evidence>
<dbReference type="GO" id="GO:0046168">
    <property type="term" value="P:glycerol-3-phosphate catabolic process"/>
    <property type="evidence" value="ECO:0007669"/>
    <property type="project" value="InterPro"/>
</dbReference>
<dbReference type="HAMAP" id="MF_00394">
    <property type="entry name" value="NAD_Glyc3P_dehydrog"/>
    <property type="match status" value="1"/>
</dbReference>
<feature type="binding site" evidence="11">
    <location>
        <position position="190"/>
    </location>
    <ligand>
        <name>sn-glycerol 3-phosphate</name>
        <dbReference type="ChEBI" id="CHEBI:57597"/>
    </ligand>
</feature>
<dbReference type="PANTHER" id="PTHR11728:SF1">
    <property type="entry name" value="GLYCEROL-3-PHOSPHATE DEHYDROGENASE [NAD(+)] 2, CHLOROPLASTIC"/>
    <property type="match status" value="1"/>
</dbReference>
<evidence type="ECO:0000256" key="13">
    <source>
        <dbReference type="PIRSR" id="PIRSR000114-2"/>
    </source>
</evidence>
<dbReference type="FunFam" id="3.40.50.720:FF:001174">
    <property type="entry name" value="Glycerol-3-phosphate dehydrogenase [NAD(P)+]"/>
    <property type="match status" value="1"/>
</dbReference>
<dbReference type="GO" id="GO:0008654">
    <property type="term" value="P:phospholipid biosynthetic process"/>
    <property type="evidence" value="ECO:0007669"/>
    <property type="project" value="UniProtKB-KW"/>
</dbReference>
<dbReference type="PIRSF" id="PIRSF000114">
    <property type="entry name" value="Glycerol-3-P_dh"/>
    <property type="match status" value="1"/>
</dbReference>
<dbReference type="GO" id="GO:0006650">
    <property type="term" value="P:glycerophospholipid metabolic process"/>
    <property type="evidence" value="ECO:0007669"/>
    <property type="project" value="UniProtKB-UniRule"/>
</dbReference>
<reference evidence="17 18" key="1">
    <citation type="journal article" date="2018" name="ACS Chem. Biol.">
        <title>Ketoreductase domain dysfunction expands chemodiversity: malyngamide biosynthesis in the cyanobacterium Okeania hirsuta.</title>
        <authorList>
            <person name="Moss N.A."/>
            <person name="Leao T."/>
            <person name="Rankin M."/>
            <person name="McCullough T.M."/>
            <person name="Qu P."/>
            <person name="Korobeynikov A."/>
            <person name="Smith J.L."/>
            <person name="Gerwick L."/>
            <person name="Gerwick W.H."/>
        </authorList>
    </citation>
    <scope>NUCLEOTIDE SEQUENCE [LARGE SCALE GENOMIC DNA]</scope>
    <source>
        <strain evidence="17 18">PAB10Feb10-1</strain>
    </source>
</reference>
<comment type="function">
    <text evidence="11">Catalyzes the reduction of the glycolytic intermediate dihydroxyacetone phosphate (DHAP) to sn-glycerol 3-phosphate (G3P), the key precursor for phospholipid synthesis.</text>
</comment>
<dbReference type="Gene3D" id="3.40.50.720">
    <property type="entry name" value="NAD(P)-binding Rossmann-like Domain"/>
    <property type="match status" value="2"/>
</dbReference>
<feature type="binding site" evidence="11">
    <location>
        <position position="280"/>
    </location>
    <ligand>
        <name>NADPH</name>
        <dbReference type="ChEBI" id="CHEBI:57783"/>
    </ligand>
</feature>
<feature type="binding site" evidence="11">
    <location>
        <position position="243"/>
    </location>
    <ligand>
        <name>sn-glycerol 3-phosphate</name>
        <dbReference type="ChEBI" id="CHEBI:57597"/>
    </ligand>
</feature>
<dbReference type="GO" id="GO:0046167">
    <property type="term" value="P:glycerol-3-phosphate biosynthetic process"/>
    <property type="evidence" value="ECO:0007669"/>
    <property type="project" value="UniProtKB-UniRule"/>
</dbReference>
<comment type="pathway">
    <text evidence="11">Membrane lipid metabolism; glycerophospholipid metabolism.</text>
</comment>
<dbReference type="SUPFAM" id="SSF51735">
    <property type="entry name" value="NAD(P)-binding Rossmann-fold domains"/>
    <property type="match status" value="1"/>
</dbReference>
<comment type="subcellular location">
    <subcellularLocation>
        <location evidence="11">Cytoplasm</location>
    </subcellularLocation>
</comment>
<dbReference type="GO" id="GO:0051287">
    <property type="term" value="F:NAD binding"/>
    <property type="evidence" value="ECO:0007669"/>
    <property type="project" value="InterPro"/>
</dbReference>
<comment type="caution">
    <text evidence="11">Lacks conserved residue(s) required for the propagation of feature annotation.</text>
</comment>
<feature type="binding site" evidence="11">
    <location>
        <position position="254"/>
    </location>
    <ligand>
        <name>sn-glycerol 3-phosphate</name>
        <dbReference type="ChEBI" id="CHEBI:57597"/>
    </ligand>
</feature>
<feature type="binding site" evidence="11">
    <location>
        <position position="59"/>
    </location>
    <ligand>
        <name>NADPH</name>
        <dbReference type="ChEBI" id="CHEBI:57783"/>
    </ligand>
</feature>
<dbReference type="GO" id="GO:0005829">
    <property type="term" value="C:cytosol"/>
    <property type="evidence" value="ECO:0007669"/>
    <property type="project" value="TreeGrafter"/>
</dbReference>
<protein>
    <recommendedName>
        <fullName evidence="11">Glycerol-3-phosphate dehydrogenase [NAD(P)+]</fullName>
        <ecNumber evidence="11">1.1.1.94</ecNumber>
    </recommendedName>
    <alternativeName>
        <fullName evidence="11">NAD(P)(+)-dependent glycerol-3-phosphate dehydrogenase</fullName>
    </alternativeName>
    <alternativeName>
        <fullName evidence="11">NAD(P)H-dependent dihydroxyacetone-phosphate reductase</fullName>
    </alternativeName>
</protein>
<evidence type="ECO:0000256" key="14">
    <source>
        <dbReference type="PIRSR" id="PIRSR000114-3"/>
    </source>
</evidence>
<name>A0A3N6NQE0_9CYAN</name>
<feature type="binding site" evidence="11">
    <location>
        <position position="255"/>
    </location>
    <ligand>
        <name>sn-glycerol 3-phosphate</name>
        <dbReference type="ChEBI" id="CHEBI:57597"/>
    </ligand>
</feature>
<comment type="catalytic activity">
    <reaction evidence="11">
        <text>sn-glycerol 3-phosphate + NADP(+) = dihydroxyacetone phosphate + NADPH + H(+)</text>
        <dbReference type="Rhea" id="RHEA:11096"/>
        <dbReference type="ChEBI" id="CHEBI:15378"/>
        <dbReference type="ChEBI" id="CHEBI:57597"/>
        <dbReference type="ChEBI" id="CHEBI:57642"/>
        <dbReference type="ChEBI" id="CHEBI:57783"/>
        <dbReference type="ChEBI" id="CHEBI:58349"/>
        <dbReference type="EC" id="1.1.1.94"/>
    </reaction>
</comment>
<dbReference type="EC" id="1.1.1.94" evidence="11"/>
<feature type="binding site" evidence="11">
    <location>
        <position position="254"/>
    </location>
    <ligand>
        <name>NADPH</name>
        <dbReference type="ChEBI" id="CHEBI:57783"/>
    </ligand>
</feature>
<comment type="catalytic activity">
    <reaction evidence="11">
        <text>sn-glycerol 3-phosphate + NAD(+) = dihydroxyacetone phosphate + NADH + H(+)</text>
        <dbReference type="Rhea" id="RHEA:11092"/>
        <dbReference type="ChEBI" id="CHEBI:15378"/>
        <dbReference type="ChEBI" id="CHEBI:57540"/>
        <dbReference type="ChEBI" id="CHEBI:57597"/>
        <dbReference type="ChEBI" id="CHEBI:57642"/>
        <dbReference type="ChEBI" id="CHEBI:57945"/>
        <dbReference type="EC" id="1.1.1.94"/>
    </reaction>
</comment>
<keyword evidence="10 11" id="KW-1208">Phospholipid metabolism</keyword>
<evidence type="ECO:0000256" key="1">
    <source>
        <dbReference type="ARBA" id="ARBA00011009"/>
    </source>
</evidence>
<evidence type="ECO:0000256" key="12">
    <source>
        <dbReference type="PIRSR" id="PIRSR000114-1"/>
    </source>
</evidence>